<proteinExistence type="predicted"/>
<comment type="caution">
    <text evidence="1">The sequence shown here is derived from an EMBL/GenBank/DDBJ whole genome shotgun (WGS) entry which is preliminary data.</text>
</comment>
<keyword evidence="2" id="KW-1185">Reference proteome</keyword>
<reference evidence="1" key="1">
    <citation type="submission" date="2022-12" db="EMBL/GenBank/DDBJ databases">
        <authorList>
            <person name="Petersen C."/>
        </authorList>
    </citation>
    <scope>NUCLEOTIDE SEQUENCE</scope>
    <source>
        <strain evidence="1">IBT 16125</strain>
    </source>
</reference>
<gene>
    <name evidence="1" type="ORF">N7458_007403</name>
</gene>
<dbReference type="GeneID" id="81601028"/>
<sequence length="205" mass="22824">MLSHVLHSSLTEPVADPVPGDFQLAGTGGSKSVANSFVRLQHKLLTAGIVQRRPDRPDAPPEFRALRGEQHPLRMTNVDELGDQSRMAIEDESAVLALRDPIRTKRLAVLRVELYIRRLLLVSLVGDDVAAAEEAGCLVILEHFVQQFADSCLVQDEDLFAAPQTRHVVEIRLDDAVDAWGEAIGRSDRLIDLNDLRGGCRRWRH</sequence>
<dbReference type="EMBL" id="JAPVEA010000007">
    <property type="protein sequence ID" value="KAJ5443531.1"/>
    <property type="molecule type" value="Genomic_DNA"/>
</dbReference>
<name>A0AAD6G144_9EURO</name>
<dbReference type="Proteomes" id="UP001213681">
    <property type="component" value="Unassembled WGS sequence"/>
</dbReference>
<dbReference type="RefSeq" id="XP_056763611.1">
    <property type="nucleotide sequence ID" value="XM_056910785.1"/>
</dbReference>
<reference evidence="1" key="2">
    <citation type="journal article" date="2023" name="IMA Fungus">
        <title>Comparative genomic study of the Penicillium genus elucidates a diverse pangenome and 15 lateral gene transfer events.</title>
        <authorList>
            <person name="Petersen C."/>
            <person name="Sorensen T."/>
            <person name="Nielsen M.R."/>
            <person name="Sondergaard T.E."/>
            <person name="Sorensen J.L."/>
            <person name="Fitzpatrick D.A."/>
            <person name="Frisvad J.C."/>
            <person name="Nielsen K.L."/>
        </authorList>
    </citation>
    <scope>NUCLEOTIDE SEQUENCE</scope>
    <source>
        <strain evidence="1">IBT 16125</strain>
    </source>
</reference>
<protein>
    <submittedName>
        <fullName evidence="1">Uncharacterized protein</fullName>
    </submittedName>
</protein>
<evidence type="ECO:0000313" key="1">
    <source>
        <dbReference type="EMBL" id="KAJ5443531.1"/>
    </source>
</evidence>
<organism evidence="1 2">
    <name type="scientific">Penicillium daleae</name>
    <dbReference type="NCBI Taxonomy" id="63821"/>
    <lineage>
        <taxon>Eukaryota</taxon>
        <taxon>Fungi</taxon>
        <taxon>Dikarya</taxon>
        <taxon>Ascomycota</taxon>
        <taxon>Pezizomycotina</taxon>
        <taxon>Eurotiomycetes</taxon>
        <taxon>Eurotiomycetidae</taxon>
        <taxon>Eurotiales</taxon>
        <taxon>Aspergillaceae</taxon>
        <taxon>Penicillium</taxon>
    </lineage>
</organism>
<dbReference type="AlphaFoldDB" id="A0AAD6G144"/>
<evidence type="ECO:0000313" key="2">
    <source>
        <dbReference type="Proteomes" id="UP001213681"/>
    </source>
</evidence>
<accession>A0AAD6G144</accession>